<proteinExistence type="predicted"/>
<dbReference type="EMBL" id="GBRH01203744">
    <property type="protein sequence ID" value="JAD94151.1"/>
    <property type="molecule type" value="Transcribed_RNA"/>
</dbReference>
<sequence>MEGGANASLFHVFSLYSLMQLQPGWGCHLTLLSLALFSLKKKPLLCYFLKQTPGSSPWEARLVPIYQLQLLPCHYLCSLCPKLLRLQEPPVTCHLLELHHYWQMNPRHPSG</sequence>
<dbReference type="AlphaFoldDB" id="A0A0A9E292"/>
<name>A0A0A9E292_ARUDO</name>
<protein>
    <submittedName>
        <fullName evidence="1">ATX3</fullName>
    </submittedName>
</protein>
<accession>A0A0A9E292</accession>
<organism evidence="1">
    <name type="scientific">Arundo donax</name>
    <name type="common">Giant reed</name>
    <name type="synonym">Donax arundinaceus</name>
    <dbReference type="NCBI Taxonomy" id="35708"/>
    <lineage>
        <taxon>Eukaryota</taxon>
        <taxon>Viridiplantae</taxon>
        <taxon>Streptophyta</taxon>
        <taxon>Embryophyta</taxon>
        <taxon>Tracheophyta</taxon>
        <taxon>Spermatophyta</taxon>
        <taxon>Magnoliopsida</taxon>
        <taxon>Liliopsida</taxon>
        <taxon>Poales</taxon>
        <taxon>Poaceae</taxon>
        <taxon>PACMAD clade</taxon>
        <taxon>Arundinoideae</taxon>
        <taxon>Arundineae</taxon>
        <taxon>Arundo</taxon>
    </lineage>
</organism>
<reference evidence="1" key="2">
    <citation type="journal article" date="2015" name="Data Brief">
        <title>Shoot transcriptome of the giant reed, Arundo donax.</title>
        <authorList>
            <person name="Barrero R.A."/>
            <person name="Guerrero F.D."/>
            <person name="Moolhuijzen P."/>
            <person name="Goolsby J.A."/>
            <person name="Tidwell J."/>
            <person name="Bellgard S.E."/>
            <person name="Bellgard M.I."/>
        </authorList>
    </citation>
    <scope>NUCLEOTIDE SEQUENCE</scope>
    <source>
        <tissue evidence="1">Shoot tissue taken approximately 20 cm above the soil surface</tissue>
    </source>
</reference>
<reference evidence="1" key="1">
    <citation type="submission" date="2014-09" db="EMBL/GenBank/DDBJ databases">
        <authorList>
            <person name="Magalhaes I.L.F."/>
            <person name="Oliveira U."/>
            <person name="Santos F.R."/>
            <person name="Vidigal T.H.D.A."/>
            <person name="Brescovit A.D."/>
            <person name="Santos A.J."/>
        </authorList>
    </citation>
    <scope>NUCLEOTIDE SEQUENCE</scope>
    <source>
        <tissue evidence="1">Shoot tissue taken approximately 20 cm above the soil surface</tissue>
    </source>
</reference>
<evidence type="ECO:0000313" key="1">
    <source>
        <dbReference type="EMBL" id="JAD94151.1"/>
    </source>
</evidence>